<keyword evidence="5" id="KW-0119">Carbohydrate metabolism</keyword>
<dbReference type="InterPro" id="IPR006879">
    <property type="entry name" value="YdjC-like"/>
</dbReference>
<dbReference type="PANTHER" id="PTHR31609:SF1">
    <property type="entry name" value="CARBOHYDRATE DEACETYLASE"/>
    <property type="match status" value="1"/>
</dbReference>
<keyword evidence="4" id="KW-0460">Magnesium</keyword>
<comment type="caution">
    <text evidence="6">The sequence shown here is derived from an EMBL/GenBank/DDBJ whole genome shotgun (WGS) entry which is preliminary data.</text>
</comment>
<gene>
    <name evidence="6" type="ORF">L6773_02095</name>
</gene>
<keyword evidence="3" id="KW-0378">Hydrolase</keyword>
<dbReference type="PANTHER" id="PTHR31609">
    <property type="entry name" value="YDJC DEACETYLASE FAMILY MEMBER"/>
    <property type="match status" value="1"/>
</dbReference>
<dbReference type="CDD" id="cd10802">
    <property type="entry name" value="YdjC_TTHB029_like"/>
    <property type="match status" value="1"/>
</dbReference>
<dbReference type="EMBL" id="JAKLWS010000001">
    <property type="protein sequence ID" value="MCG2587340.1"/>
    <property type="molecule type" value="Genomic_DNA"/>
</dbReference>
<dbReference type="SUPFAM" id="SSF88713">
    <property type="entry name" value="Glycoside hydrolase/deacetylase"/>
    <property type="match status" value="1"/>
</dbReference>
<evidence type="ECO:0000256" key="4">
    <source>
        <dbReference type="ARBA" id="ARBA00022842"/>
    </source>
</evidence>
<dbReference type="InterPro" id="IPR011330">
    <property type="entry name" value="Glyco_hydro/deAcase_b/a-brl"/>
</dbReference>
<keyword evidence="7" id="KW-1185">Reference proteome</keyword>
<organism evidence="6 7">
    <name type="scientific">Rhodohalobacter sulfatireducens</name>
    <dbReference type="NCBI Taxonomy" id="2911366"/>
    <lineage>
        <taxon>Bacteria</taxon>
        <taxon>Pseudomonadati</taxon>
        <taxon>Balneolota</taxon>
        <taxon>Balneolia</taxon>
        <taxon>Balneolales</taxon>
        <taxon>Balneolaceae</taxon>
        <taxon>Rhodohalobacter</taxon>
    </lineage>
</organism>
<dbReference type="Gene3D" id="3.20.20.370">
    <property type="entry name" value="Glycoside hydrolase/deacetylase"/>
    <property type="match status" value="1"/>
</dbReference>
<evidence type="ECO:0000313" key="7">
    <source>
        <dbReference type="Proteomes" id="UP001165366"/>
    </source>
</evidence>
<evidence type="ECO:0000256" key="5">
    <source>
        <dbReference type="ARBA" id="ARBA00023277"/>
    </source>
</evidence>
<dbReference type="RefSeq" id="WP_237852178.1">
    <property type="nucleotide sequence ID" value="NZ_JAKLWS010000001.1"/>
</dbReference>
<sequence length="300" mass="34672">MDPSKTLAEQLGYPADAKLLIIHADDLGVGHSKNAASISAWEQNGINSASIMVPTPWFPEIAHYASKNPEFDLGLHLTLTSEWMYYKWDGVLPSNEISTLLTDKNYFYPTVDEVVANADPAEIENEIRAQVERAYQFGLNPTHLDSHMGTLFSHPDLFEAYLRVGQEYKLPVLVPDNWIEEAMFSDIEARNEIIELAEEYPLHVQEVVMLDSTTHESDWFEKYDSEIKNLKPGLNEILLHPAYDDAEMNAMTINYHHNFGAEWRQRDFNYFTSQRVKDLLEEENIKLVTWREIKELMYPD</sequence>
<proteinExistence type="predicted"/>
<reference evidence="6" key="1">
    <citation type="submission" date="2022-01" db="EMBL/GenBank/DDBJ databases">
        <authorList>
            <person name="Wang Y."/>
        </authorList>
    </citation>
    <scope>NUCLEOTIDE SEQUENCE</scope>
    <source>
        <strain evidence="6">WB101</strain>
    </source>
</reference>
<reference evidence="6" key="2">
    <citation type="submission" date="2024-05" db="EMBL/GenBank/DDBJ databases">
        <title>Rhodohalobacter halophilus gen. nov., sp. nov., a moderately halophilic member of the family Balneolaceae.</title>
        <authorList>
            <person name="Xia J."/>
        </authorList>
    </citation>
    <scope>NUCLEOTIDE SEQUENCE</scope>
    <source>
        <strain evidence="6">WB101</strain>
    </source>
</reference>
<evidence type="ECO:0000256" key="3">
    <source>
        <dbReference type="ARBA" id="ARBA00022801"/>
    </source>
</evidence>
<keyword evidence="2" id="KW-0479">Metal-binding</keyword>
<comment type="cofactor">
    <cofactor evidence="1">
        <name>Mg(2+)</name>
        <dbReference type="ChEBI" id="CHEBI:18420"/>
    </cofactor>
</comment>
<dbReference type="Pfam" id="PF04794">
    <property type="entry name" value="YdjC"/>
    <property type="match status" value="1"/>
</dbReference>
<name>A0ABS9K910_9BACT</name>
<dbReference type="Proteomes" id="UP001165366">
    <property type="component" value="Unassembled WGS sequence"/>
</dbReference>
<evidence type="ECO:0000256" key="2">
    <source>
        <dbReference type="ARBA" id="ARBA00022723"/>
    </source>
</evidence>
<evidence type="ECO:0000313" key="6">
    <source>
        <dbReference type="EMBL" id="MCG2587340.1"/>
    </source>
</evidence>
<protein>
    <submittedName>
        <fullName evidence="6">Polysaccharide deacetylase family protein</fullName>
    </submittedName>
</protein>
<evidence type="ECO:0000256" key="1">
    <source>
        <dbReference type="ARBA" id="ARBA00001946"/>
    </source>
</evidence>
<accession>A0ABS9K910</accession>